<evidence type="ECO:0000256" key="1">
    <source>
        <dbReference type="SAM" id="MobiDB-lite"/>
    </source>
</evidence>
<evidence type="ECO:0008006" key="4">
    <source>
        <dbReference type="Google" id="ProtNLM"/>
    </source>
</evidence>
<evidence type="ECO:0000313" key="2">
    <source>
        <dbReference type="EMBL" id="KAK7682629.1"/>
    </source>
</evidence>
<gene>
    <name evidence="2" type="ORF">QCA50_014429</name>
</gene>
<dbReference type="GO" id="GO:0035091">
    <property type="term" value="F:phosphatidylinositol binding"/>
    <property type="evidence" value="ECO:0007669"/>
    <property type="project" value="InterPro"/>
</dbReference>
<feature type="region of interest" description="Disordered" evidence="1">
    <location>
        <begin position="263"/>
        <end position="305"/>
    </location>
</feature>
<comment type="caution">
    <text evidence="2">The sequence shown here is derived from an EMBL/GenBank/DDBJ whole genome shotgun (WGS) entry which is preliminary data.</text>
</comment>
<feature type="compositionally biased region" description="Polar residues" evidence="1">
    <location>
        <begin position="603"/>
        <end position="614"/>
    </location>
</feature>
<dbReference type="Proteomes" id="UP001385951">
    <property type="component" value="Unassembled WGS sequence"/>
</dbReference>
<name>A0AAW0FWQ9_9APHY</name>
<keyword evidence="3" id="KW-1185">Reference proteome</keyword>
<dbReference type="InterPro" id="IPR036871">
    <property type="entry name" value="PX_dom_sf"/>
</dbReference>
<sequence length="794" mass="87513">MSLITFNPTGEGESMPGWGVVGGAPVQQSLKRTIVKAPPKAFTVQVLDPVKHGSAYSYGIRVFPIAKEFDDSQSELSGKSSSSSSSLTEYEVWRRWEDCLWFQELLEDEYSHMARIKRHRLAAGKGVKKDGLYKHPGQASSFESLPPGPEVNSVAKHIHEIIPKLSRKGTLFRPSQALVDQRAKEFKAMIEGLFEEDVPTLVKELRDARIIRDFFALWRRDKDRERKMNEKPGNSVRNSRSSIASSAFSMYFSASNISLQLPNAYPDLPSPTRSQNKRDTNSSSVSPPSSRPTSVSSTSTSRPLVSAPATMSFTVNKHGSLASAALSDYNSPSHAHPGRRPRAMSLDTHLQELPSDAEDFDADFPVEITLDDGDWPQTAVTERHNTLESLPEEEELACSINDISFSSDEYPLPTPRAHETFAARRNNNRNAMLFSRGPAVVDPDAMDGHYPHGGMNSIADAMVDQKSPTLSDSTHASGSSTMSDRSSWRTSVASITSFAPSTSTDYLEEAIAEVEQAWSDTERRPSPRHAPRDSVITMDSVLSDTSIEALIPRRFMQSTPTGLRRSLSAGSQRRSMPFSLPMEEVWHEQDELLDASFYDPALHSTSQSHPQSKVTIPEEPLQESHEPPPTPGGRERISQTVTQSISTPEHYPKPFQNRPPGQFHLPWTPETRSPATSVASSPLSAASNTSFTVKAVLGDIAVLIRASHSMSLNQIREKISEKFASQEATNLPQNFAVAITTSASMKAPRGRPRSNSTSAVGLINASGLRYITTEFEWQDLISTCSGKLALRIVY</sequence>
<feature type="region of interest" description="Disordered" evidence="1">
    <location>
        <begin position="466"/>
        <end position="486"/>
    </location>
</feature>
<dbReference type="EMBL" id="JASBNA010000035">
    <property type="protein sequence ID" value="KAK7682629.1"/>
    <property type="molecule type" value="Genomic_DNA"/>
</dbReference>
<reference evidence="2 3" key="1">
    <citation type="submission" date="2022-09" db="EMBL/GenBank/DDBJ databases">
        <authorList>
            <person name="Palmer J.M."/>
        </authorList>
    </citation>
    <scope>NUCLEOTIDE SEQUENCE [LARGE SCALE GENOMIC DNA]</scope>
    <source>
        <strain evidence="2 3">DSM 7382</strain>
    </source>
</reference>
<accession>A0AAW0FWQ9</accession>
<protein>
    <recommendedName>
        <fullName evidence="4">PX domain-containing protein</fullName>
    </recommendedName>
</protein>
<dbReference type="Gene3D" id="3.30.1520.10">
    <property type="entry name" value="Phox-like domain"/>
    <property type="match status" value="1"/>
</dbReference>
<dbReference type="AlphaFoldDB" id="A0AAW0FWQ9"/>
<feature type="region of interest" description="Disordered" evidence="1">
    <location>
        <begin position="517"/>
        <end position="537"/>
    </location>
</feature>
<feature type="compositionally biased region" description="Low complexity" evidence="1">
    <location>
        <begin position="282"/>
        <end position="305"/>
    </location>
</feature>
<organism evidence="2 3">
    <name type="scientific">Cerrena zonata</name>
    <dbReference type="NCBI Taxonomy" id="2478898"/>
    <lineage>
        <taxon>Eukaryota</taxon>
        <taxon>Fungi</taxon>
        <taxon>Dikarya</taxon>
        <taxon>Basidiomycota</taxon>
        <taxon>Agaricomycotina</taxon>
        <taxon>Agaricomycetes</taxon>
        <taxon>Polyporales</taxon>
        <taxon>Cerrenaceae</taxon>
        <taxon>Cerrena</taxon>
    </lineage>
</organism>
<evidence type="ECO:0000313" key="3">
    <source>
        <dbReference type="Proteomes" id="UP001385951"/>
    </source>
</evidence>
<feature type="region of interest" description="Disordered" evidence="1">
    <location>
        <begin position="601"/>
        <end position="636"/>
    </location>
</feature>
<proteinExistence type="predicted"/>